<gene>
    <name evidence="1" type="ORF">HELGO_WM27390</name>
</gene>
<accession>A0A6S6TZK4</accession>
<organism evidence="1">
    <name type="scientific">uncultured Sulfurovum sp</name>
    <dbReference type="NCBI Taxonomy" id="269237"/>
    <lineage>
        <taxon>Bacteria</taxon>
        <taxon>Pseudomonadati</taxon>
        <taxon>Campylobacterota</taxon>
        <taxon>Epsilonproteobacteria</taxon>
        <taxon>Campylobacterales</taxon>
        <taxon>Sulfurovaceae</taxon>
        <taxon>Sulfurovum</taxon>
        <taxon>environmental samples</taxon>
    </lineage>
</organism>
<evidence type="ECO:0000313" key="1">
    <source>
        <dbReference type="EMBL" id="CAA6827855.1"/>
    </source>
</evidence>
<dbReference type="AlphaFoldDB" id="A0A6S6TZK4"/>
<reference evidence="1" key="1">
    <citation type="submission" date="2020-01" db="EMBL/GenBank/DDBJ databases">
        <authorList>
            <person name="Meier V. D."/>
            <person name="Meier V D."/>
        </authorList>
    </citation>
    <scope>NUCLEOTIDE SEQUENCE</scope>
    <source>
        <strain evidence="1">HLG_WM_MAG_01</strain>
    </source>
</reference>
<dbReference type="SUPFAM" id="SSF56935">
    <property type="entry name" value="Porins"/>
    <property type="match status" value="1"/>
</dbReference>
<protein>
    <submittedName>
        <fullName evidence="1">Uncharacterized protein</fullName>
    </submittedName>
</protein>
<proteinExistence type="predicted"/>
<name>A0A6S6TZK4_9BACT</name>
<sequence length="335" mass="39149">MKKSHQLHFKEFLYTFEMKTFKVMFVFFILLKQLMANEPSPYGYEIPNTPINIGGYIDAIYDDVASEKFVFDDVALLLSARYNRFDFLSEMEISELSLDGKSKGSSDIRINVERFQLTYALSDTENLIAGRFNSDIGYWNQAPINILQATTTKPHIFESIFPEHTTGLMYQNTISDEDSFSLTVQHSEDIGQKDKSLIVDRHFAMAYYKVYEDFSLRFATGFYRDKDFHNEAYYLGFGSEYEMDDFTLQAEFYTQSYDDEQQSYNAYLQSVWNFSPKHDVVLRLEQYNEQGVDDTIVLVGYVYRPTVNTALKTEYIQHSNHLPLNRFVSSFSVLF</sequence>
<dbReference type="EMBL" id="CACVAS010000166">
    <property type="protein sequence ID" value="CAA6827855.1"/>
    <property type="molecule type" value="Genomic_DNA"/>
</dbReference>